<evidence type="ECO:0000313" key="3">
    <source>
        <dbReference type="EMBL" id="GEM48646.1"/>
    </source>
</evidence>
<comment type="caution">
    <text evidence="3">The sequence shown here is derived from an EMBL/GenBank/DDBJ whole genome shotgun (WGS) entry which is preliminary data.</text>
</comment>
<organism evidence="3 4">
    <name type="scientific">Deinococcus cellulosilyticus (strain DSM 18568 / NBRC 106333 / KACC 11606 / 5516J-15)</name>
    <dbReference type="NCBI Taxonomy" id="1223518"/>
    <lineage>
        <taxon>Bacteria</taxon>
        <taxon>Thermotogati</taxon>
        <taxon>Deinococcota</taxon>
        <taxon>Deinococci</taxon>
        <taxon>Deinococcales</taxon>
        <taxon>Deinococcaceae</taxon>
        <taxon>Deinococcus</taxon>
    </lineage>
</organism>
<name>A0A511N839_DEIC1</name>
<dbReference type="AlphaFoldDB" id="A0A511N839"/>
<evidence type="ECO:0000256" key="1">
    <source>
        <dbReference type="SAM" id="Coils"/>
    </source>
</evidence>
<proteinExistence type="predicted"/>
<dbReference type="OrthoDB" id="3624790at2"/>
<dbReference type="EMBL" id="BJXB01000023">
    <property type="protein sequence ID" value="GEM48646.1"/>
    <property type="molecule type" value="Genomic_DNA"/>
</dbReference>
<reference evidence="3 4" key="1">
    <citation type="submission" date="2019-07" db="EMBL/GenBank/DDBJ databases">
        <title>Whole genome shotgun sequence of Deinococcus cellulosilyticus NBRC 106333.</title>
        <authorList>
            <person name="Hosoyama A."/>
            <person name="Uohara A."/>
            <person name="Ohji S."/>
            <person name="Ichikawa N."/>
        </authorList>
    </citation>
    <scope>NUCLEOTIDE SEQUENCE [LARGE SCALE GENOMIC DNA]</scope>
    <source>
        <strain evidence="3 4">NBRC 106333</strain>
    </source>
</reference>
<keyword evidence="1" id="KW-0175">Coiled coil</keyword>
<sequence>MSHNDRDKTHFEETITLGNGRTARRCQAFKKGTDQQCSQPCVEGYNVCRVHGAGTKKRLAPETSKPVDSTPVELRGAAAAGLVPEPSKPAQPEGQKRPPGRPPTHGLYSKQGRTNIQQLMQQIMEMDADLDNTDRELATLKATLWHLLEQQDQQSEYADQLSDAMGVLRDAIGEQEDPGQVKAIMRAIQDALKLQALLSSWLDNVTSTAALIIKASKERAETRAKMAEAKALEHFGKLVLLVRHIVWEILPEEDIDAFEDRLRREVLGPNRLDVPAGPRGKA</sequence>
<feature type="region of interest" description="Disordered" evidence="2">
    <location>
        <begin position="82"/>
        <end position="109"/>
    </location>
</feature>
<dbReference type="RefSeq" id="WP_146887894.1">
    <property type="nucleotide sequence ID" value="NZ_BJXB01000023.1"/>
</dbReference>
<evidence type="ECO:0000313" key="4">
    <source>
        <dbReference type="Proteomes" id="UP000321306"/>
    </source>
</evidence>
<dbReference type="Proteomes" id="UP000321306">
    <property type="component" value="Unassembled WGS sequence"/>
</dbReference>
<accession>A0A511N839</accession>
<feature type="coiled-coil region" evidence="1">
    <location>
        <begin position="116"/>
        <end position="143"/>
    </location>
</feature>
<gene>
    <name evidence="3" type="ORF">DC3_42810</name>
</gene>
<evidence type="ECO:0000256" key="2">
    <source>
        <dbReference type="SAM" id="MobiDB-lite"/>
    </source>
</evidence>
<protein>
    <submittedName>
        <fullName evidence="3">Uncharacterized protein</fullName>
    </submittedName>
</protein>
<keyword evidence="4" id="KW-1185">Reference proteome</keyword>